<comment type="function">
    <text evidence="7">Functions as a component of the nuclear pore complex (NPC).</text>
</comment>
<keyword evidence="4 7" id="KW-0811">Translocation</keyword>
<dbReference type="Pfam" id="PF04121">
    <property type="entry name" value="Nup84_Nup100"/>
    <property type="match status" value="1"/>
</dbReference>
<proteinExistence type="inferred from homology"/>
<feature type="region of interest" description="Disordered" evidence="8">
    <location>
        <begin position="1"/>
        <end position="61"/>
    </location>
</feature>
<dbReference type="OrthoDB" id="3098at2759"/>
<dbReference type="GO" id="GO:0006606">
    <property type="term" value="P:protein import into nucleus"/>
    <property type="evidence" value="ECO:0007669"/>
    <property type="project" value="TreeGrafter"/>
</dbReference>
<keyword evidence="10" id="KW-1185">Reference proteome</keyword>
<dbReference type="GO" id="GO:0000973">
    <property type="term" value="P:post-transcriptional tethering of RNA polymerase II gene DNA at nuclear periphery"/>
    <property type="evidence" value="ECO:0007669"/>
    <property type="project" value="TreeGrafter"/>
</dbReference>
<evidence type="ECO:0000256" key="8">
    <source>
        <dbReference type="SAM" id="MobiDB-lite"/>
    </source>
</evidence>
<dbReference type="GO" id="GO:0031080">
    <property type="term" value="C:nuclear pore outer ring"/>
    <property type="evidence" value="ECO:0007669"/>
    <property type="project" value="TreeGrafter"/>
</dbReference>
<evidence type="ECO:0000256" key="4">
    <source>
        <dbReference type="ARBA" id="ARBA00023010"/>
    </source>
</evidence>
<comment type="similarity">
    <text evidence="7">Belongs to the nucleoporin Nup84/Nup107 family.</text>
</comment>
<feature type="compositionally biased region" description="Low complexity" evidence="8">
    <location>
        <begin position="16"/>
        <end position="37"/>
    </location>
</feature>
<dbReference type="EMBL" id="KQ965745">
    <property type="protein sequence ID" value="KXS17774.1"/>
    <property type="molecule type" value="Genomic_DNA"/>
</dbReference>
<keyword evidence="6 7" id="KW-0539">Nucleus</keyword>
<evidence type="ECO:0000313" key="9">
    <source>
        <dbReference type="EMBL" id="KXS17774.1"/>
    </source>
</evidence>
<dbReference type="Proteomes" id="UP000070544">
    <property type="component" value="Unassembled WGS sequence"/>
</dbReference>
<keyword evidence="2" id="KW-0509">mRNA transport</keyword>
<keyword evidence="3" id="KW-0653">Protein transport</keyword>
<evidence type="ECO:0000313" key="10">
    <source>
        <dbReference type="Proteomes" id="UP000070544"/>
    </source>
</evidence>
<dbReference type="Gene3D" id="1.20.190.50">
    <property type="match status" value="1"/>
</dbReference>
<dbReference type="GO" id="GO:0031965">
    <property type="term" value="C:nuclear membrane"/>
    <property type="evidence" value="ECO:0007669"/>
    <property type="project" value="UniProtKB-SubCell"/>
</dbReference>
<dbReference type="PANTHER" id="PTHR13003">
    <property type="entry name" value="NUP107-RELATED"/>
    <property type="match status" value="1"/>
</dbReference>
<comment type="subcellular location">
    <subcellularLocation>
        <location evidence="7">Nucleus</location>
        <location evidence="7">Nuclear pore complex</location>
    </subcellularLocation>
    <subcellularLocation>
        <location evidence="7">Nucleus membrane</location>
    </subcellularLocation>
</comment>
<keyword evidence="7" id="KW-0472">Membrane</keyword>
<evidence type="ECO:0000256" key="7">
    <source>
        <dbReference type="RuleBase" id="RU365072"/>
    </source>
</evidence>
<name>A0A139AMH6_GONPJ</name>
<dbReference type="OMA" id="YENATWR"/>
<dbReference type="PANTHER" id="PTHR13003:SF2">
    <property type="entry name" value="NUCLEAR PORE COMPLEX PROTEIN NUP107"/>
    <property type="match status" value="1"/>
</dbReference>
<evidence type="ECO:0000256" key="6">
    <source>
        <dbReference type="ARBA" id="ARBA00023242"/>
    </source>
</evidence>
<gene>
    <name evidence="9" type="ORF">M427DRAFT_245594</name>
</gene>
<keyword evidence="1 7" id="KW-0813">Transport</keyword>
<protein>
    <recommendedName>
        <fullName evidence="7">Nuclear pore complex protein</fullName>
    </recommendedName>
</protein>
<sequence>MQAPATPQQFLRKLSRLAPTSAGSSSSSRNASIFAESPSNPAHQSTSSETSQMHVEPTQTESPALRVLFSESAPHQVEALSENGPQIVIMTDEYDIFASEMDRRKNQLPIREYRDESSMEDENMDLSLVEVYEQLAADRFNVLSTDFQLKPLDQFALDAEKQNWELERNTWNLVARLFSLRLLTNFPSEPPLPPSNPYTSDLALLNHHLNSSLQHSSDIAVLQWLQHTAPGPSLREGPDEGRSRWWGSTVDKRRMGGASLDPDAPLREGLALHSADATLDTKMNVALFGMVRRGVLDQVDDMCSAQSASWRAGSLAGGLIYSEEHEEMEVSGNRNRDLWKAMCWEVAQESTYDRYERAVYASMCGDVQNILPVCETWEDHLWAYYTSLTEMTATQVLRQHPLPPLPHPTSDFQTPVLLDPLTPTDIFDRVKRHFAENPLPLSLRGWYRIQECIILNRLPELFSEIAREVSEEEEQARRILQTGQHPRATTAYLHPHMLRFLSHLALIVRQCVDAGLMQWDQLDDLENVILIYAGVMIKANKPVLVASYASQLSAPLQRRIYPTLLESISKPAPIRHAYLELAAKYGMDVKNLAQTVVVNGLQDTVGQRALPASADEIDIRADDILRQAKDADKSVVRLLEWLDWKAGWWAEKIEAINYLMRYWLLQGNLPATRHLLDTHVAKPPPLPTEVRRVDSLDSVTNDHKLLWETTQAFEMAEEKILVEGLVNLAEWRKKMTMRPKGGVRGMELLEENDLIRWKAEVVQSTASVIEKLRSFVLTRFTEVEDAWRKLGQLGLVNEIGILRDAYLPESILWLLEVLYEVRELYPTALEEANKLIEEVNSSNNEQGGSLAEVLKRNRTVASRVSKTHQRPLFGELGWSEASNAEMTYWNIYENWVRLFGTLRAERSKRKGKAQGKGSTG</sequence>
<evidence type="ECO:0000256" key="2">
    <source>
        <dbReference type="ARBA" id="ARBA00022816"/>
    </source>
</evidence>
<dbReference type="InterPro" id="IPR007252">
    <property type="entry name" value="Nup84/Nup107"/>
</dbReference>
<dbReference type="Gene3D" id="1.10.3450.20">
    <property type="match status" value="1"/>
</dbReference>
<dbReference type="STRING" id="1344416.A0A139AMH6"/>
<accession>A0A139AMH6</accession>
<dbReference type="AlphaFoldDB" id="A0A139AMH6"/>
<evidence type="ECO:0000256" key="5">
    <source>
        <dbReference type="ARBA" id="ARBA00023132"/>
    </source>
</evidence>
<reference evidence="9 10" key="1">
    <citation type="journal article" date="2015" name="Genome Biol. Evol.">
        <title>Phylogenomic analyses indicate that early fungi evolved digesting cell walls of algal ancestors of land plants.</title>
        <authorList>
            <person name="Chang Y."/>
            <person name="Wang S."/>
            <person name="Sekimoto S."/>
            <person name="Aerts A.L."/>
            <person name="Choi C."/>
            <person name="Clum A."/>
            <person name="LaButti K.M."/>
            <person name="Lindquist E.A."/>
            <person name="Yee Ngan C."/>
            <person name="Ohm R.A."/>
            <person name="Salamov A.A."/>
            <person name="Grigoriev I.V."/>
            <person name="Spatafora J.W."/>
            <person name="Berbee M.L."/>
        </authorList>
    </citation>
    <scope>NUCLEOTIDE SEQUENCE [LARGE SCALE GENOMIC DNA]</scope>
    <source>
        <strain evidence="9 10">JEL478</strain>
    </source>
</reference>
<feature type="compositionally biased region" description="Polar residues" evidence="8">
    <location>
        <begin position="38"/>
        <end position="61"/>
    </location>
</feature>
<evidence type="ECO:0000256" key="3">
    <source>
        <dbReference type="ARBA" id="ARBA00022927"/>
    </source>
</evidence>
<comment type="subunit">
    <text evidence="7">Part of the nuclear pore complex (NPC).</text>
</comment>
<keyword evidence="5 7" id="KW-0906">Nuclear pore complex</keyword>
<evidence type="ECO:0000256" key="1">
    <source>
        <dbReference type="ARBA" id="ARBA00022448"/>
    </source>
</evidence>
<dbReference type="GO" id="GO:0017056">
    <property type="term" value="F:structural constituent of nuclear pore"/>
    <property type="evidence" value="ECO:0007669"/>
    <property type="project" value="UniProtKB-UniRule"/>
</dbReference>
<organism evidence="9 10">
    <name type="scientific">Gonapodya prolifera (strain JEL478)</name>
    <name type="common">Monoblepharis prolifera</name>
    <dbReference type="NCBI Taxonomy" id="1344416"/>
    <lineage>
        <taxon>Eukaryota</taxon>
        <taxon>Fungi</taxon>
        <taxon>Fungi incertae sedis</taxon>
        <taxon>Chytridiomycota</taxon>
        <taxon>Chytridiomycota incertae sedis</taxon>
        <taxon>Monoblepharidomycetes</taxon>
        <taxon>Monoblepharidales</taxon>
        <taxon>Gonapodyaceae</taxon>
        <taxon>Gonapodya</taxon>
    </lineage>
</organism>
<dbReference type="GO" id="GO:0006406">
    <property type="term" value="P:mRNA export from nucleus"/>
    <property type="evidence" value="ECO:0007669"/>
    <property type="project" value="TreeGrafter"/>
</dbReference>